<dbReference type="Gene3D" id="2.60.40.720">
    <property type="match status" value="1"/>
</dbReference>
<reference evidence="40" key="1">
    <citation type="submission" date="2020-11" db="EMBL/GenBank/DDBJ databases">
        <authorList>
            <person name="Tran Van P."/>
        </authorList>
    </citation>
    <scope>NUCLEOTIDE SEQUENCE</scope>
</reference>
<dbReference type="GO" id="GO:0005524">
    <property type="term" value="F:ATP binding"/>
    <property type="evidence" value="ECO:0007669"/>
    <property type="project" value="UniProtKB-KW"/>
</dbReference>
<feature type="binding site" evidence="30">
    <location>
        <position position="221"/>
    </location>
    <ligand>
        <name>Zn(2+)</name>
        <dbReference type="ChEBI" id="CHEBI:29105"/>
    </ligand>
</feature>
<comment type="similarity">
    <text evidence="29 32">Belongs to the helicase family. Dicer subfamily.</text>
</comment>
<name>A0A7R9BIV3_9CRUS</name>
<dbReference type="PROSITE" id="PS50142">
    <property type="entry name" value="RNASE_3_2"/>
    <property type="match status" value="2"/>
</dbReference>
<feature type="binding site" evidence="30">
    <location>
        <position position="217"/>
    </location>
    <ligand>
        <name>Zn(2+)</name>
        <dbReference type="ChEBI" id="CHEBI:29105"/>
    </ligand>
</feature>
<dbReference type="GO" id="GO:0004525">
    <property type="term" value="F:ribonuclease III activity"/>
    <property type="evidence" value="ECO:0007669"/>
    <property type="project" value="UniProtKB-EC"/>
</dbReference>
<dbReference type="FunFam" id="1.10.1520.10:FF:000005">
    <property type="entry name" value="Putative endoribonuclease dicer"/>
    <property type="match status" value="1"/>
</dbReference>
<keyword evidence="9" id="KW-0597">Phosphoprotein</keyword>
<evidence type="ECO:0000259" key="36">
    <source>
        <dbReference type="PROSITE" id="PS50821"/>
    </source>
</evidence>
<feature type="domain" description="RNase III" evidence="35">
    <location>
        <begin position="2378"/>
        <end position="2566"/>
    </location>
</feature>
<evidence type="ECO:0000256" key="16">
    <source>
        <dbReference type="ARBA" id="ARBA00022801"/>
    </source>
</evidence>
<dbReference type="InterPro" id="IPR036389">
    <property type="entry name" value="RNase_III_sf"/>
</dbReference>
<feature type="domain" description="DRBM" evidence="34">
    <location>
        <begin position="2924"/>
        <end position="2960"/>
    </location>
</feature>
<evidence type="ECO:0000256" key="28">
    <source>
        <dbReference type="ARBA" id="ARBA00023242"/>
    </source>
</evidence>
<evidence type="ECO:0000256" key="14">
    <source>
        <dbReference type="ARBA" id="ARBA00022741"/>
    </source>
</evidence>
<dbReference type="Proteomes" id="UP000678499">
    <property type="component" value="Unassembled WGS sequence"/>
</dbReference>
<dbReference type="GO" id="GO:0006309">
    <property type="term" value="P:apoptotic DNA fragmentation"/>
    <property type="evidence" value="ECO:0007669"/>
    <property type="project" value="TreeGrafter"/>
</dbReference>
<evidence type="ECO:0000256" key="18">
    <source>
        <dbReference type="ARBA" id="ARBA00022833"/>
    </source>
</evidence>
<feature type="domain" description="PAZ" evidence="36">
    <location>
        <begin position="1710"/>
        <end position="1849"/>
    </location>
</feature>
<evidence type="ECO:0000256" key="30">
    <source>
        <dbReference type="PIRSR" id="PIRSR602117-1"/>
    </source>
</evidence>
<evidence type="ECO:0000256" key="21">
    <source>
        <dbReference type="ARBA" id="ARBA00022884"/>
    </source>
</evidence>
<dbReference type="GO" id="GO:0030422">
    <property type="term" value="P:siRNA processing"/>
    <property type="evidence" value="ECO:0007669"/>
    <property type="project" value="InterPro"/>
</dbReference>
<evidence type="ECO:0000256" key="29">
    <source>
        <dbReference type="ARBA" id="ARBA00035116"/>
    </source>
</evidence>
<accession>A0A7R9BIV3</accession>
<feature type="region of interest" description="Disordered" evidence="33">
    <location>
        <begin position="558"/>
        <end position="581"/>
    </location>
</feature>
<keyword evidence="14" id="KW-0547">Nucleotide-binding</keyword>
<dbReference type="SMART" id="SM00949">
    <property type="entry name" value="PAZ"/>
    <property type="match status" value="1"/>
</dbReference>
<evidence type="ECO:0000256" key="23">
    <source>
        <dbReference type="ARBA" id="ARBA00023125"/>
    </source>
</evidence>
<feature type="compositionally biased region" description="Basic and acidic residues" evidence="33">
    <location>
        <begin position="1537"/>
        <end position="1551"/>
    </location>
</feature>
<dbReference type="GO" id="GO:0004530">
    <property type="term" value="F:deoxyribonuclease I activity"/>
    <property type="evidence" value="ECO:0007669"/>
    <property type="project" value="TreeGrafter"/>
</dbReference>
<dbReference type="PANTHER" id="PTHR14950">
    <property type="entry name" value="DICER-RELATED"/>
    <property type="match status" value="1"/>
</dbReference>
<evidence type="ECO:0000256" key="32">
    <source>
        <dbReference type="PROSITE-ProRule" id="PRU00657"/>
    </source>
</evidence>
<evidence type="ECO:0000256" key="2">
    <source>
        <dbReference type="ARBA" id="ARBA00001936"/>
    </source>
</evidence>
<evidence type="ECO:0000259" key="37">
    <source>
        <dbReference type="PROSITE" id="PS51192"/>
    </source>
</evidence>
<comment type="subcellular location">
    <subcellularLocation>
        <location evidence="5">Cytoplasm</location>
    </subcellularLocation>
    <subcellularLocation>
        <location evidence="4">Nucleus</location>
    </subcellularLocation>
</comment>
<dbReference type="GO" id="GO:0004386">
    <property type="term" value="F:helicase activity"/>
    <property type="evidence" value="ECO:0007669"/>
    <property type="project" value="UniProtKB-KW"/>
</dbReference>
<keyword evidence="8" id="KW-0963">Cytoplasm</keyword>
<dbReference type="InterPro" id="IPR001650">
    <property type="entry name" value="Helicase_C-like"/>
</dbReference>
<dbReference type="FunFam" id="2.170.260.10:FF:000002">
    <property type="entry name" value="Putative Endoribonuclease Dicer"/>
    <property type="match status" value="1"/>
</dbReference>
<feature type="binding site" evidence="30">
    <location>
        <position position="136"/>
    </location>
    <ligand>
        <name>Zn(2+)</name>
        <dbReference type="ChEBI" id="CHEBI:29105"/>
    </ligand>
</feature>
<dbReference type="CDD" id="cd15903">
    <property type="entry name" value="Dicer_PBD"/>
    <property type="match status" value="1"/>
</dbReference>
<dbReference type="Pfam" id="PF00271">
    <property type="entry name" value="Helicase_C"/>
    <property type="match status" value="1"/>
</dbReference>
<dbReference type="Gene3D" id="3.40.50.300">
    <property type="entry name" value="P-loop containing nucleotide triphosphate hydrolases"/>
    <property type="match status" value="2"/>
</dbReference>
<dbReference type="Pfam" id="PF00636">
    <property type="entry name" value="Ribonuclease_3"/>
    <property type="match status" value="3"/>
</dbReference>
<keyword evidence="21 32" id="KW-0694">RNA-binding</keyword>
<keyword evidence="23" id="KW-0238">DNA-binding</keyword>
<dbReference type="InterPro" id="IPR027417">
    <property type="entry name" value="P-loop_NTPase"/>
</dbReference>
<keyword evidence="27" id="KW-0464">Manganese</keyword>
<feature type="compositionally biased region" description="Polar residues" evidence="33">
    <location>
        <begin position="451"/>
        <end position="465"/>
    </location>
</feature>
<evidence type="ECO:0000256" key="6">
    <source>
        <dbReference type="ARBA" id="ARBA00006167"/>
    </source>
</evidence>
<comment type="cofactor">
    <cofactor evidence="3">
        <name>Mg(2+)</name>
        <dbReference type="ChEBI" id="CHEBI:18420"/>
    </cofactor>
</comment>
<dbReference type="Pfam" id="PF02170">
    <property type="entry name" value="PAZ"/>
    <property type="match status" value="1"/>
</dbReference>
<keyword evidence="15" id="KW-0255">Endonuclease</keyword>
<evidence type="ECO:0000256" key="33">
    <source>
        <dbReference type="SAM" id="MobiDB-lite"/>
    </source>
</evidence>
<evidence type="ECO:0000259" key="38">
    <source>
        <dbReference type="PROSITE" id="PS51194"/>
    </source>
</evidence>
<keyword evidence="20" id="KW-0460">Magnesium</keyword>
<comment type="similarity">
    <text evidence="6">Belongs to the p53 family.</text>
</comment>
<feature type="region of interest" description="Disordered" evidence="33">
    <location>
        <begin position="451"/>
        <end position="498"/>
    </location>
</feature>
<dbReference type="InterPro" id="IPR011615">
    <property type="entry name" value="p53_DNA-bd"/>
</dbReference>
<dbReference type="Gene3D" id="3.30.160.20">
    <property type="match status" value="1"/>
</dbReference>
<dbReference type="Pfam" id="PF20931">
    <property type="entry name" value="Dicer_platform"/>
    <property type="match status" value="1"/>
</dbReference>
<dbReference type="InterPro" id="IPR036085">
    <property type="entry name" value="PAZ_dom_sf"/>
</dbReference>
<dbReference type="EMBL" id="OA882334">
    <property type="protein sequence ID" value="CAD7274763.1"/>
    <property type="molecule type" value="Genomic_DNA"/>
</dbReference>
<feature type="domain" description="Helicase ATP-binding" evidence="37">
    <location>
        <begin position="732"/>
        <end position="897"/>
    </location>
</feature>
<dbReference type="EMBL" id="CAJPEX010000297">
    <property type="protein sequence ID" value="CAG0914915.1"/>
    <property type="molecule type" value="Genomic_DNA"/>
</dbReference>
<dbReference type="InterPro" id="IPR048512">
    <property type="entry name" value="Dicer_platform"/>
</dbReference>
<feature type="site" description="Interaction with DNA" evidence="31">
    <location>
        <position position="77"/>
    </location>
</feature>
<feature type="domain" description="Helicase C-terminal" evidence="38">
    <location>
        <begin position="1207"/>
        <end position="1377"/>
    </location>
</feature>
<feature type="compositionally biased region" description="Low complexity" evidence="33">
    <location>
        <begin position="38"/>
        <end position="54"/>
    </location>
</feature>
<dbReference type="InterPro" id="IPR044441">
    <property type="entry name" value="DICER_DSRM"/>
</dbReference>
<feature type="compositionally biased region" description="Basic residues" evidence="33">
    <location>
        <begin position="1178"/>
        <end position="1189"/>
    </location>
</feature>
<dbReference type="InterPro" id="IPR048513">
    <property type="entry name" value="Dicer_PBD"/>
</dbReference>
<keyword evidence="16" id="KW-0378">Hydrolase</keyword>
<evidence type="ECO:0000256" key="3">
    <source>
        <dbReference type="ARBA" id="ARBA00001946"/>
    </source>
</evidence>
<evidence type="ECO:0000256" key="8">
    <source>
        <dbReference type="ARBA" id="ARBA00022490"/>
    </source>
</evidence>
<evidence type="ECO:0000313" key="40">
    <source>
        <dbReference type="EMBL" id="CAD7274763.1"/>
    </source>
</evidence>
<dbReference type="InterPro" id="IPR014720">
    <property type="entry name" value="dsRBD_dom"/>
</dbReference>
<evidence type="ECO:0000256" key="19">
    <source>
        <dbReference type="ARBA" id="ARBA00022840"/>
    </source>
</evidence>
<feature type="region of interest" description="Disordered" evidence="33">
    <location>
        <begin position="1526"/>
        <end position="1557"/>
    </location>
</feature>
<feature type="region of interest" description="Disordered" evidence="33">
    <location>
        <begin position="37"/>
        <end position="57"/>
    </location>
</feature>
<evidence type="ECO:0000256" key="17">
    <source>
        <dbReference type="ARBA" id="ARBA00022806"/>
    </source>
</evidence>
<evidence type="ECO:0000256" key="15">
    <source>
        <dbReference type="ARBA" id="ARBA00022759"/>
    </source>
</evidence>
<evidence type="ECO:0000256" key="7">
    <source>
        <dbReference type="ARBA" id="ARBA00012177"/>
    </source>
</evidence>
<sequence>MKTQVMENRHNLANFIPKSEACNSFESRELAEQGKIDPAGVGAGSQSSSVSAPSTEDWPGKHNFTISFKEKGTQNGKIHSWLWSEELQKLFVEMNKPCPFDVKATNYLNEQLFVRALPLYTTATNVLRVVKRCPNHASLEDATNIGNGFLRLARACSFNKIAFEDVPEHWRQHLIRAECGSAVYEEDPESKRLSVKLPLGRPEPGANWTTLLFKFMCLGSCVGGINRRALQVIFTLETASGEVVGRQCIGVRICACPSRDRKVEERKFEMNTTGDLVIGIPTGPHHLLPLSRKRSGSVNSNPSLNPVGQRDFLCPKAKPKIENCYDDNVYIIKVRCYANYLLLKEIAFALEVKQHASEMYPNLIDEIGSMFGDNERLMDEFPEKDLACKRAANVCSSTPSSNPASGCVSPDSEAQQSFPPPHPHNNLLAASKAVEAERNKLKRSMSHCASMLTNPRVTQSGQTPMKQVCRRPDEGKSGEVKNNVNSSSTTSEEGKLSGSDGLYILAEQADRLARDSSGSDNSRCTSPELKGIRLRASSMSATDVKYRERILHAPTMKSCQVQTEAKRTEVKTPHLSGRPSPPLPLYIARLKQVPVQVKPQQQQQHQRPSHSVCIEVGSPGTGPGNKTQKGDFPDSCQPTMKSFMESLGMGDFWLNYFENRPQYQSWSATAFACWSEEDFGLLGIEKRVAQFLISKLARFKPVPDNPSTGTTVVYLLSLHSNIFTPREYQVELVNCAIQRNIIVCLGSATAKFFIATSVIRDLGHQVRDKSECPKFTIVLAVDDSGVTHFMRCINRTCNLAVESCLMEGNQASDVLVTLTDIFLELLKNRWLSVKDVNLLVLDDCHNAVYGSDLAKALRSFTVESHHFPSVRLLGLTASILGKEAEPYQVQDCILTMERELGSRVEAASEITSILRLSSKCREIIVECDEPQESDLSIALRKVVWEAIDFIDNHVYNPCAIYGEEMLKEYFPDMPDPGKEPLSILYKFLEILDCLGPWAAFTMAVHLMIETETLKKKTPHERHYLLLCVVFTILVKIRAICDDAFKAFSPVERVFRFSSPRTRRLIEILHQYKLSEAAEASSDIFKDMKVAIEKPVRGTGISIEFAKTFATEKPRQPKSLQSLSSRLLKTNNVPLSNKLLLCLDWLQVLGASGRVTDVVEVKSSEDEAEGAEPNTRSNFHTRRKRRKHKRHDVEGVGKTSKTTEKMDRIKSFYDPENPRCLSCLVFVDKKCIAKGLFHILRELSCHHPDFWMMMPLFTAGKTSGEPVDFVSREAEIDHKKQEEVLRRFRMHECNVLVSTSVLEEGADIPRANLVVRFDVPSNFPSYVNSMGRCRNVDANYVHLVIKRDLESYLNAVAKYRVMSEILLGRCYYHETPVDNEVNMEKVDSIFPPYIPGEELNVHSLKKRESRDPSRKTLPMSKAVALVNRYCAKLPSDTFTRLTPLWRLEKIQVNGLVHSCFKCSLRLPINCPFKGEVEGPVMPTEGLAKMAAAQNMCRVLREHNELDESLVPVGKEAFRDLDIEIDSSDEEVGDSSRPTVDKAGDLPKEERPRPGTTKRRQYYYKKVSDVFKDSTPEKSHAVMLYKLALKLACPIPEEHNTRGRRIHAPESAVQTFGVLTTRPIPNISGFPIFTRSGEVGVKVHLITDTMRLTEEELAKVSHFHVFTFKEVLRLEKYPMMFEPHCADMGFYVVPLISGSGNIDWNFVERIHGVFEIRPKHRPEDDRKNFVMDADAWVDSVVMPWYRSQDQPQYFYVAEICSSLNPRSRFPDEDFESFEKYYLFKYKIQIQNLDQPLLDVDLTSARLNLLTPRYVNRKGVALPTCSEATKKARRENLQQKVILVPELCDRHPFPASLWRQAVCLPCILYRMNCLLLADELRSRVAADMKFGLVSVPTAGFEWPELGFGWSLADVIKKQKEKVAAREKERCEKSKAIEKTIPEIAASLVDQESAEASLSEDNDAKSDPDIVSESVESVDLSEVTPEVKECPISAEVVPSVENLECDGPAVDVVEDIQCNGQASDIANVEDIADIECGAVSISNGEDGKIEPTLADKEKLRVALKNMMEIGTWSNEMADRSAKDGKDELNGSIGGESDDELDFYDSSISLPMNLEMITRVDDAVSNSNVIQSTFRYGSPSNFETGGWGSLGDAGDGWGEAEASIHPWGVRTSNWDSLMKDLDGMMDSSESDWGDEDEDDFPDIEFKDSNTAEAKDFRNRGQSVANGFTNDSDIYIEPREELDWEGPTDLEEGDGRMVELKNDVESRVEEMMRRLMSDETESCVVRVCDRVEMFQDKTPSCASNKSCTIFEDLSSLELLVRECENYEIARRSRKKSESVNSVMTEDLYFRAHGVITPRGIENENWVKFDDEADPDKHPGPNPSILLQALTMSNANDGINLERLETVGDSFLKFSVTTFLFLSYPDVHEGKLSYLRSRQVSNVHLYRLGKRRGLGERMVATKFEPHDNWLPPGYCVPPELEQALIESGVPEAHWNLAELPDFTRLDADGIRAAVKEKSAAILGNVVTTTQTEVKELDLPCFLPYNLLTQHSIPDKSVADCVEALIGAYLTSCGMRGALLFMSWLGLRVLPVLEETGCVMGMMQTKKQIEPEKTIYGMWEVPCSNMPKAEEPRIMLDELLDGYESFEELVGYRFRNRMYLLQAFTHASFSTNHLTDCYQRLEFLGDAVLDYLITRHLYEDPRRHSPGALTDLRSALVNNTIFASLAVKYDFHKYFKHLSPGLWTVVEKFVAMQEENKHEIAPEFYWLEEEDVEEAEDDPRRHSPGALTDLRSALVNNTIFASLAVKYDFHKYFKHLSPGLWTVVEKFVAMQEENKHEIAPEFYWLEEEDVEEAEDVEVPKALGDVFESVAGAIYLDSGLSLDAVWTVYYRLMCEQIERFSSSVPKSPIRELLEMEPETAKFGKPERLLDGRVRVSVEVFGKGTFRGIGRNYRIAKSTAAKCALRALKKRNTLSTLR</sequence>
<evidence type="ECO:0000256" key="4">
    <source>
        <dbReference type="ARBA" id="ARBA00004123"/>
    </source>
</evidence>
<keyword evidence="26" id="KW-0804">Transcription</keyword>
<evidence type="ECO:0000313" key="41">
    <source>
        <dbReference type="Proteomes" id="UP000678499"/>
    </source>
</evidence>
<dbReference type="PROSITE" id="PS50821">
    <property type="entry name" value="PAZ"/>
    <property type="match status" value="1"/>
</dbReference>
<dbReference type="SUPFAM" id="SSF49417">
    <property type="entry name" value="p53-like transcription factors"/>
    <property type="match status" value="1"/>
</dbReference>
<dbReference type="SMART" id="SM00535">
    <property type="entry name" value="RIBOc"/>
    <property type="match status" value="2"/>
</dbReference>
<dbReference type="GO" id="GO:0005634">
    <property type="term" value="C:nucleus"/>
    <property type="evidence" value="ECO:0007669"/>
    <property type="project" value="UniProtKB-SubCell"/>
</dbReference>
<evidence type="ECO:0000259" key="39">
    <source>
        <dbReference type="PROSITE" id="PS51327"/>
    </source>
</evidence>
<organism evidence="40">
    <name type="scientific">Notodromas monacha</name>
    <dbReference type="NCBI Taxonomy" id="399045"/>
    <lineage>
        <taxon>Eukaryota</taxon>
        <taxon>Metazoa</taxon>
        <taxon>Ecdysozoa</taxon>
        <taxon>Arthropoda</taxon>
        <taxon>Crustacea</taxon>
        <taxon>Oligostraca</taxon>
        <taxon>Ostracoda</taxon>
        <taxon>Podocopa</taxon>
        <taxon>Podocopida</taxon>
        <taxon>Cypridocopina</taxon>
        <taxon>Cypridoidea</taxon>
        <taxon>Cyprididae</taxon>
        <taxon>Notodromas</taxon>
    </lineage>
</organism>
<evidence type="ECO:0000256" key="22">
    <source>
        <dbReference type="ARBA" id="ARBA00023015"/>
    </source>
</evidence>
<dbReference type="Pfam" id="PF00870">
    <property type="entry name" value="P53"/>
    <property type="match status" value="1"/>
</dbReference>
<dbReference type="InterPro" id="IPR014001">
    <property type="entry name" value="Helicase_ATP-bd"/>
</dbReference>
<dbReference type="GO" id="GO:0070578">
    <property type="term" value="C:RISC-loading complex"/>
    <property type="evidence" value="ECO:0007669"/>
    <property type="project" value="TreeGrafter"/>
</dbReference>
<evidence type="ECO:0000259" key="34">
    <source>
        <dbReference type="PROSITE" id="PS50137"/>
    </source>
</evidence>
<evidence type="ECO:0000256" key="11">
    <source>
        <dbReference type="ARBA" id="ARBA00022722"/>
    </source>
</evidence>
<comment type="catalytic activity">
    <reaction evidence="1">
        <text>Endonucleolytic cleavage to 5'-phosphomonoester.</text>
        <dbReference type="EC" id="3.1.26.3"/>
    </reaction>
</comment>
<keyword evidence="17" id="KW-0347">Helicase</keyword>
<dbReference type="GO" id="GO:0003700">
    <property type="term" value="F:DNA-binding transcription factor activity"/>
    <property type="evidence" value="ECO:0007669"/>
    <property type="project" value="InterPro"/>
</dbReference>
<evidence type="ECO:0000259" key="35">
    <source>
        <dbReference type="PROSITE" id="PS50142"/>
    </source>
</evidence>
<evidence type="ECO:0000256" key="27">
    <source>
        <dbReference type="ARBA" id="ARBA00023211"/>
    </source>
</evidence>
<dbReference type="Gene3D" id="3.30.160.380">
    <property type="entry name" value="Dicer dimerisation domain"/>
    <property type="match status" value="1"/>
</dbReference>
<dbReference type="Pfam" id="PF20932">
    <property type="entry name" value="Dicer_dsRBD"/>
    <property type="match status" value="1"/>
</dbReference>
<dbReference type="Pfam" id="PF20930">
    <property type="entry name" value="Dicer_PBD"/>
    <property type="match status" value="1"/>
</dbReference>
<dbReference type="InterPro" id="IPR003100">
    <property type="entry name" value="PAZ_dom"/>
</dbReference>
<dbReference type="GO" id="GO:0016441">
    <property type="term" value="P:post-transcriptional gene silencing"/>
    <property type="evidence" value="ECO:0007669"/>
    <property type="project" value="UniProtKB-ARBA"/>
</dbReference>
<dbReference type="PROSITE" id="PS51194">
    <property type="entry name" value="HELICASE_CTER"/>
    <property type="match status" value="1"/>
</dbReference>
<keyword evidence="11" id="KW-0540">Nuclease</keyword>
<dbReference type="GO" id="GO:0003723">
    <property type="term" value="F:RNA binding"/>
    <property type="evidence" value="ECO:0007669"/>
    <property type="project" value="UniProtKB-UniRule"/>
</dbReference>
<dbReference type="InterPro" id="IPR008967">
    <property type="entry name" value="p53-like_TF_DNA-bd_sf"/>
</dbReference>
<dbReference type="InterPro" id="IPR038248">
    <property type="entry name" value="Dicer_dimer_sf"/>
</dbReference>
<keyword evidence="19" id="KW-0067">ATP-binding</keyword>
<dbReference type="Pfam" id="PF03368">
    <property type="entry name" value="Dicer_dimer"/>
    <property type="match status" value="1"/>
</dbReference>
<dbReference type="OrthoDB" id="2392202at2759"/>
<keyword evidence="18 30" id="KW-0862">Zinc</keyword>
<keyword evidence="13" id="KW-0677">Repeat</keyword>
<dbReference type="GO" id="GO:0000976">
    <property type="term" value="F:transcription cis-regulatory region binding"/>
    <property type="evidence" value="ECO:0007669"/>
    <property type="project" value="InterPro"/>
</dbReference>
<dbReference type="InterPro" id="IPR012346">
    <property type="entry name" value="p53/RUNT-type_TF_DNA-bd_sf"/>
</dbReference>
<comment type="cofactor">
    <cofactor evidence="30">
        <name>Zn(2+)</name>
        <dbReference type="ChEBI" id="CHEBI:29105"/>
    </cofactor>
    <text evidence="30">Binds 1 zinc ion per subunit.</text>
</comment>
<dbReference type="SUPFAM" id="SSF54768">
    <property type="entry name" value="dsRNA-binding domain-like"/>
    <property type="match status" value="1"/>
</dbReference>
<dbReference type="PROSITE" id="PS50137">
    <property type="entry name" value="DS_RBD"/>
    <property type="match status" value="1"/>
</dbReference>
<keyword evidence="24" id="KW-0943">RNA-mediated gene silencing</keyword>
<dbReference type="SUPFAM" id="SSF69065">
    <property type="entry name" value="RNase III domain-like"/>
    <property type="match status" value="3"/>
</dbReference>
<dbReference type="InterPro" id="IPR000999">
    <property type="entry name" value="RNase_III_dom"/>
</dbReference>
<evidence type="ECO:0000256" key="12">
    <source>
        <dbReference type="ARBA" id="ARBA00022723"/>
    </source>
</evidence>
<keyword evidence="25" id="KW-0010">Activator</keyword>
<feature type="domain" description="Dicer dsRNA-binding fold" evidence="39">
    <location>
        <begin position="1421"/>
        <end position="1518"/>
    </location>
</feature>
<dbReference type="CDD" id="cd10843">
    <property type="entry name" value="DSRM_DICER"/>
    <property type="match status" value="1"/>
</dbReference>
<keyword evidence="10" id="KW-0053">Apoptosis</keyword>
<evidence type="ECO:0000256" key="13">
    <source>
        <dbReference type="ARBA" id="ARBA00022737"/>
    </source>
</evidence>
<keyword evidence="22" id="KW-0805">Transcription regulation</keyword>
<evidence type="ECO:0000256" key="1">
    <source>
        <dbReference type="ARBA" id="ARBA00000109"/>
    </source>
</evidence>
<feature type="binding site" evidence="30">
    <location>
        <position position="133"/>
    </location>
    <ligand>
        <name>Zn(2+)</name>
        <dbReference type="ChEBI" id="CHEBI:29105"/>
    </ligand>
</feature>
<feature type="compositionally biased region" description="Basic and acidic residues" evidence="33">
    <location>
        <begin position="470"/>
        <end position="479"/>
    </location>
</feature>
<protein>
    <recommendedName>
        <fullName evidence="7">ribonuclease III</fullName>
        <ecNumber evidence="7">3.1.26.3</ecNumber>
    </recommendedName>
</protein>
<evidence type="ECO:0000256" key="26">
    <source>
        <dbReference type="ARBA" id="ARBA00023163"/>
    </source>
</evidence>
<dbReference type="PRINTS" id="PR00386">
    <property type="entry name" value="P53SUPPRESSR"/>
</dbReference>
<dbReference type="GO" id="GO:0006357">
    <property type="term" value="P:regulation of transcription by RNA polymerase II"/>
    <property type="evidence" value="ECO:0007669"/>
    <property type="project" value="UniProtKB-ARBA"/>
</dbReference>
<evidence type="ECO:0000256" key="10">
    <source>
        <dbReference type="ARBA" id="ARBA00022703"/>
    </source>
</evidence>
<dbReference type="InterPro" id="IPR005034">
    <property type="entry name" value="Dicer_dimerisation"/>
</dbReference>
<dbReference type="GO" id="GO:0046872">
    <property type="term" value="F:metal ion binding"/>
    <property type="evidence" value="ECO:0007669"/>
    <property type="project" value="UniProtKB-KW"/>
</dbReference>
<evidence type="ECO:0000256" key="20">
    <source>
        <dbReference type="ARBA" id="ARBA00022842"/>
    </source>
</evidence>
<dbReference type="PROSITE" id="PS51327">
    <property type="entry name" value="DICER_DSRBF"/>
    <property type="match status" value="1"/>
</dbReference>
<dbReference type="PROSITE" id="PS51192">
    <property type="entry name" value="HELICASE_ATP_BIND_1"/>
    <property type="match status" value="1"/>
</dbReference>
<dbReference type="PANTHER" id="PTHR14950:SF37">
    <property type="entry name" value="ENDORIBONUCLEASE DICER"/>
    <property type="match status" value="1"/>
</dbReference>
<dbReference type="SMART" id="SM00487">
    <property type="entry name" value="DEXDc"/>
    <property type="match status" value="1"/>
</dbReference>
<feature type="domain" description="RNase III" evidence="35">
    <location>
        <begin position="2635"/>
        <end position="2870"/>
    </location>
</feature>
<comment type="cofactor">
    <cofactor evidence="2">
        <name>Mn(2+)</name>
        <dbReference type="ChEBI" id="CHEBI:29035"/>
    </cofactor>
</comment>
<dbReference type="SUPFAM" id="SSF52540">
    <property type="entry name" value="P-loop containing nucleoside triphosphate hydrolases"/>
    <property type="match status" value="2"/>
</dbReference>
<keyword evidence="41" id="KW-1185">Reference proteome</keyword>
<dbReference type="GO" id="GO:0031054">
    <property type="term" value="P:pre-miRNA processing"/>
    <property type="evidence" value="ECO:0007669"/>
    <property type="project" value="InterPro"/>
</dbReference>
<evidence type="ECO:0000256" key="5">
    <source>
        <dbReference type="ARBA" id="ARBA00004496"/>
    </source>
</evidence>
<dbReference type="InterPro" id="IPR002117">
    <property type="entry name" value="p53_tumour_suppressor"/>
</dbReference>
<dbReference type="SMART" id="SM00358">
    <property type="entry name" value="DSRM"/>
    <property type="match status" value="1"/>
</dbReference>
<keyword evidence="12 30" id="KW-0479">Metal-binding</keyword>
<evidence type="ECO:0000256" key="9">
    <source>
        <dbReference type="ARBA" id="ARBA00022553"/>
    </source>
</evidence>
<dbReference type="SMART" id="SM00490">
    <property type="entry name" value="HELICc"/>
    <property type="match status" value="1"/>
</dbReference>
<dbReference type="EC" id="3.1.26.3" evidence="7"/>
<proteinExistence type="inferred from homology"/>
<keyword evidence="28" id="KW-0539">Nucleus</keyword>
<feature type="compositionally biased region" description="Basic and acidic residues" evidence="33">
    <location>
        <begin position="1190"/>
        <end position="1200"/>
    </location>
</feature>
<feature type="region of interest" description="Disordered" evidence="33">
    <location>
        <begin position="397"/>
        <end position="425"/>
    </location>
</feature>
<feature type="region of interest" description="Disordered" evidence="33">
    <location>
        <begin position="1161"/>
        <end position="1200"/>
    </location>
</feature>
<evidence type="ECO:0000256" key="25">
    <source>
        <dbReference type="ARBA" id="ARBA00023159"/>
    </source>
</evidence>
<dbReference type="CDD" id="cd00593">
    <property type="entry name" value="RIBOc"/>
    <property type="match status" value="2"/>
</dbReference>
<dbReference type="PROSITE" id="PS00517">
    <property type="entry name" value="RNASE_3_1"/>
    <property type="match status" value="1"/>
</dbReference>
<evidence type="ECO:0000256" key="31">
    <source>
        <dbReference type="PIRSR" id="PIRSR602117-2"/>
    </source>
</evidence>
<dbReference type="SUPFAM" id="SSF101690">
    <property type="entry name" value="PAZ domain"/>
    <property type="match status" value="1"/>
</dbReference>
<evidence type="ECO:0000256" key="24">
    <source>
        <dbReference type="ARBA" id="ARBA00023158"/>
    </source>
</evidence>
<gene>
    <name evidence="40" type="ORF">NMOB1V02_LOCUS2584</name>
</gene>
<dbReference type="CDD" id="cd08367">
    <property type="entry name" value="P53"/>
    <property type="match status" value="1"/>
</dbReference>
<dbReference type="FunFam" id="3.30.160.20:FF:000015">
    <property type="entry name" value="endoribonuclease Dicer"/>
    <property type="match status" value="1"/>
</dbReference>
<dbReference type="Gene3D" id="1.10.1520.10">
    <property type="entry name" value="Ribonuclease III domain"/>
    <property type="match status" value="3"/>
</dbReference>
<dbReference type="Gene3D" id="2.170.260.10">
    <property type="entry name" value="paz domain"/>
    <property type="match status" value="1"/>
</dbReference>
<dbReference type="GO" id="GO:0005737">
    <property type="term" value="C:cytoplasm"/>
    <property type="evidence" value="ECO:0007669"/>
    <property type="project" value="UniProtKB-SubCell"/>
</dbReference>